<feature type="transmembrane region" description="Helical" evidence="5">
    <location>
        <begin position="167"/>
        <end position="184"/>
    </location>
</feature>
<dbReference type="PANTHER" id="PTHR37422:SF13">
    <property type="entry name" value="LIPOPOLYSACCHARIDE BIOSYNTHESIS PROTEIN PA4999-RELATED"/>
    <property type="match status" value="1"/>
</dbReference>
<dbReference type="OrthoDB" id="163616at2"/>
<feature type="transmembrane region" description="Helical" evidence="5">
    <location>
        <begin position="48"/>
        <end position="78"/>
    </location>
</feature>
<feature type="transmembrane region" description="Helical" evidence="5">
    <location>
        <begin position="452"/>
        <end position="471"/>
    </location>
</feature>
<feature type="transmembrane region" description="Helical" evidence="5">
    <location>
        <begin position="286"/>
        <end position="305"/>
    </location>
</feature>
<evidence type="ECO:0000313" key="7">
    <source>
        <dbReference type="EMBL" id="KPL81884.1"/>
    </source>
</evidence>
<evidence type="ECO:0000256" key="3">
    <source>
        <dbReference type="ARBA" id="ARBA00022989"/>
    </source>
</evidence>
<feature type="transmembrane region" description="Helical" evidence="5">
    <location>
        <begin position="420"/>
        <end position="440"/>
    </location>
</feature>
<evidence type="ECO:0000256" key="2">
    <source>
        <dbReference type="ARBA" id="ARBA00022692"/>
    </source>
</evidence>
<feature type="transmembrane region" description="Helical" evidence="5">
    <location>
        <begin position="258"/>
        <end position="274"/>
    </location>
</feature>
<dbReference type="RefSeq" id="WP_054536225.1">
    <property type="nucleotide sequence ID" value="NZ_LGKP01000032.1"/>
</dbReference>
<evidence type="ECO:0000256" key="1">
    <source>
        <dbReference type="ARBA" id="ARBA00004141"/>
    </source>
</evidence>
<evidence type="ECO:0000256" key="4">
    <source>
        <dbReference type="ARBA" id="ARBA00023136"/>
    </source>
</evidence>
<dbReference type="PANTHER" id="PTHR37422">
    <property type="entry name" value="TEICHURONIC ACID BIOSYNTHESIS PROTEIN TUAE"/>
    <property type="match status" value="1"/>
</dbReference>
<comment type="subcellular location">
    <subcellularLocation>
        <location evidence="1">Membrane</location>
        <topology evidence="1">Multi-pass membrane protein</topology>
    </subcellularLocation>
</comment>
<name>A0A0P6XZG5_9CHLR</name>
<feature type="transmembrane region" description="Helical" evidence="5">
    <location>
        <begin position="325"/>
        <end position="346"/>
    </location>
</feature>
<dbReference type="STRING" id="70996.SE18_19945"/>
<feature type="transmembrane region" description="Helical" evidence="5">
    <location>
        <begin position="98"/>
        <end position="118"/>
    </location>
</feature>
<dbReference type="AlphaFoldDB" id="A0A0P6XZG5"/>
<sequence>MMLARWRWHPLATVGVSGIAALAILALYRPKRFAPLVGIDEAAAHNLLFALALLALFAALAWLRPEIGLAGVAATIPFNYRSRGFWDGDFPFIDGKYFPLHELLLLVVLGVTTLDLGWRLLRGRTVWRVWWREHWRMLLLPLAWLLIATFAATLAVPEGQAEAWREWRWMIVEPLLLYGLILYWQPRYPVRRWLLWGLLAGSAIVAVIGILQWRDLDWTPIDGTGMCFSDLIVDSGGTKRTSSVYCHPNNLALWMDRASMLAVVAAAWALWQFWRKRNWQTAAWSVLYLGVSSVLVLSLMLTYSKGARFAVALVLIGLSCLPRRWWLPLITSVVLGGLLLYSSLSGPERLSVTGDSSSARLSIWRSAAAMIGDHPVLGIGLDQFYFYFNPQYNRGYIEPALANDLAERNTAHPHNLLLDLWLRVGIVGLIIFASLAWRSLRHSWQIWHSAQPERWLALAAIAALVAGWLHGGVDQGYFSSDIAMVTWLAFGMIDSFRIKQASEAKIGQ</sequence>
<gene>
    <name evidence="7" type="ORF">SE18_19945</name>
</gene>
<dbReference type="EMBL" id="LGKP01000032">
    <property type="protein sequence ID" value="KPL81884.1"/>
    <property type="molecule type" value="Genomic_DNA"/>
</dbReference>
<comment type="caution">
    <text evidence="7">The sequence shown here is derived from an EMBL/GenBank/DDBJ whole genome shotgun (WGS) entry which is preliminary data.</text>
</comment>
<keyword evidence="8" id="KW-1185">Reference proteome</keyword>
<accession>A0A0P6XZG5</accession>
<feature type="domain" description="O-antigen ligase-related" evidence="6">
    <location>
        <begin position="294"/>
        <end position="433"/>
    </location>
</feature>
<dbReference type="Pfam" id="PF04932">
    <property type="entry name" value="Wzy_C"/>
    <property type="match status" value="1"/>
</dbReference>
<feature type="transmembrane region" description="Helical" evidence="5">
    <location>
        <begin position="193"/>
        <end position="213"/>
    </location>
</feature>
<evidence type="ECO:0000259" key="6">
    <source>
        <dbReference type="Pfam" id="PF04932"/>
    </source>
</evidence>
<dbReference type="InterPro" id="IPR051533">
    <property type="entry name" value="WaaL-like"/>
</dbReference>
<protein>
    <recommendedName>
        <fullName evidence="6">O-antigen ligase-related domain-containing protein</fullName>
    </recommendedName>
</protein>
<organism evidence="7 8">
    <name type="scientific">Herpetosiphon geysericola</name>
    <dbReference type="NCBI Taxonomy" id="70996"/>
    <lineage>
        <taxon>Bacteria</taxon>
        <taxon>Bacillati</taxon>
        <taxon>Chloroflexota</taxon>
        <taxon>Chloroflexia</taxon>
        <taxon>Herpetosiphonales</taxon>
        <taxon>Herpetosiphonaceae</taxon>
        <taxon>Herpetosiphon</taxon>
    </lineage>
</organism>
<dbReference type="Proteomes" id="UP000050277">
    <property type="component" value="Unassembled WGS sequence"/>
</dbReference>
<evidence type="ECO:0000313" key="8">
    <source>
        <dbReference type="Proteomes" id="UP000050277"/>
    </source>
</evidence>
<proteinExistence type="predicted"/>
<keyword evidence="4 5" id="KW-0472">Membrane</keyword>
<evidence type="ECO:0000256" key="5">
    <source>
        <dbReference type="SAM" id="Phobius"/>
    </source>
</evidence>
<feature type="transmembrane region" description="Helical" evidence="5">
    <location>
        <begin position="6"/>
        <end position="28"/>
    </location>
</feature>
<dbReference type="InterPro" id="IPR007016">
    <property type="entry name" value="O-antigen_ligase-rel_domated"/>
</dbReference>
<feature type="transmembrane region" description="Helical" evidence="5">
    <location>
        <begin position="138"/>
        <end position="155"/>
    </location>
</feature>
<reference evidence="7 8" key="1">
    <citation type="submission" date="2015-07" db="EMBL/GenBank/DDBJ databases">
        <title>Whole genome sequence of Herpetosiphon geysericola DSM 7119.</title>
        <authorList>
            <person name="Hemp J."/>
            <person name="Ward L.M."/>
            <person name="Pace L.A."/>
            <person name="Fischer W.W."/>
        </authorList>
    </citation>
    <scope>NUCLEOTIDE SEQUENCE [LARGE SCALE GENOMIC DNA]</scope>
    <source>
        <strain evidence="7 8">DSM 7119</strain>
    </source>
</reference>
<keyword evidence="3 5" id="KW-1133">Transmembrane helix</keyword>
<keyword evidence="2 5" id="KW-0812">Transmembrane</keyword>
<dbReference type="GO" id="GO:0016020">
    <property type="term" value="C:membrane"/>
    <property type="evidence" value="ECO:0007669"/>
    <property type="project" value="UniProtKB-SubCell"/>
</dbReference>